<sequence length="98" mass="11290">MALNGTQNPDPRPTSRGADSELPHGSGLIHFEPLRLHRNECSSVFQVALAHLGERQTEVHFSRHNPVRYLEVLCSIHRSDKFLFELFWTCPFFPFVLC</sequence>
<dbReference type="Proteomes" id="UP000225277">
    <property type="component" value="Unassembled WGS sequence"/>
</dbReference>
<organism evidence="2 3">
    <name type="scientific">Ramularia collo-cygni</name>
    <dbReference type="NCBI Taxonomy" id="112498"/>
    <lineage>
        <taxon>Eukaryota</taxon>
        <taxon>Fungi</taxon>
        <taxon>Dikarya</taxon>
        <taxon>Ascomycota</taxon>
        <taxon>Pezizomycotina</taxon>
        <taxon>Dothideomycetes</taxon>
        <taxon>Dothideomycetidae</taxon>
        <taxon>Mycosphaerellales</taxon>
        <taxon>Mycosphaerellaceae</taxon>
        <taxon>Ramularia</taxon>
    </lineage>
</organism>
<feature type="region of interest" description="Disordered" evidence="1">
    <location>
        <begin position="1"/>
        <end position="26"/>
    </location>
</feature>
<gene>
    <name evidence="2" type="ORF">RCC_06494</name>
</gene>
<reference evidence="2 3" key="1">
    <citation type="submission" date="2016-03" db="EMBL/GenBank/DDBJ databases">
        <authorList>
            <person name="Ploux O."/>
        </authorList>
    </citation>
    <scope>NUCLEOTIDE SEQUENCE [LARGE SCALE GENOMIC DNA]</scope>
    <source>
        <strain evidence="2 3">URUG2</strain>
    </source>
</reference>
<proteinExistence type="predicted"/>
<dbReference type="AlphaFoldDB" id="A0A2D3VAF4"/>
<keyword evidence="3" id="KW-1185">Reference proteome</keyword>
<dbReference type="RefSeq" id="XP_023627525.1">
    <property type="nucleotide sequence ID" value="XM_023771757.1"/>
</dbReference>
<protein>
    <submittedName>
        <fullName evidence="2">Uncharacterized protein</fullName>
    </submittedName>
</protein>
<evidence type="ECO:0000313" key="3">
    <source>
        <dbReference type="Proteomes" id="UP000225277"/>
    </source>
</evidence>
<dbReference type="GeneID" id="35601630"/>
<dbReference type="EMBL" id="FJUY01000009">
    <property type="protein sequence ID" value="CZT20636.1"/>
    <property type="molecule type" value="Genomic_DNA"/>
</dbReference>
<accession>A0A2D3VAF4</accession>
<evidence type="ECO:0000256" key="1">
    <source>
        <dbReference type="SAM" id="MobiDB-lite"/>
    </source>
</evidence>
<name>A0A2D3VAF4_9PEZI</name>
<evidence type="ECO:0000313" key="2">
    <source>
        <dbReference type="EMBL" id="CZT20636.1"/>
    </source>
</evidence>
<dbReference type="OrthoDB" id="10569487at2759"/>